<gene>
    <name evidence="1" type="ORF">VP01_11354g1</name>
</gene>
<feature type="non-terminal residue" evidence="1">
    <location>
        <position position="1"/>
    </location>
</feature>
<dbReference type="EMBL" id="LAVV01001504">
    <property type="protein sequence ID" value="KNZ63505.1"/>
    <property type="molecule type" value="Genomic_DNA"/>
</dbReference>
<proteinExistence type="predicted"/>
<evidence type="ECO:0000313" key="2">
    <source>
        <dbReference type="Proteomes" id="UP000037035"/>
    </source>
</evidence>
<dbReference type="Proteomes" id="UP000037035">
    <property type="component" value="Unassembled WGS sequence"/>
</dbReference>
<dbReference type="AlphaFoldDB" id="A0A0L6VTH3"/>
<keyword evidence="2" id="KW-1185">Reference proteome</keyword>
<organism evidence="1 2">
    <name type="scientific">Puccinia sorghi</name>
    <dbReference type="NCBI Taxonomy" id="27349"/>
    <lineage>
        <taxon>Eukaryota</taxon>
        <taxon>Fungi</taxon>
        <taxon>Dikarya</taxon>
        <taxon>Basidiomycota</taxon>
        <taxon>Pucciniomycotina</taxon>
        <taxon>Pucciniomycetes</taxon>
        <taxon>Pucciniales</taxon>
        <taxon>Pucciniaceae</taxon>
        <taxon>Puccinia</taxon>
    </lineage>
</organism>
<sequence length="43" mass="4978">GGEKWFVNSETHQMKDQLNTHKDKYKKVHNKSISTGFGLTNED</sequence>
<comment type="caution">
    <text evidence="1">The sequence shown here is derived from an EMBL/GenBank/DDBJ whole genome shotgun (WGS) entry which is preliminary data.</text>
</comment>
<dbReference type="OrthoDB" id="2507176at2759"/>
<dbReference type="VEuPathDB" id="FungiDB:VP01_11354g1"/>
<accession>A0A0L6VTH3</accession>
<reference evidence="1 2" key="1">
    <citation type="submission" date="2015-08" db="EMBL/GenBank/DDBJ databases">
        <title>Next Generation Sequencing and Analysis of the Genome of Puccinia sorghi L Schw, the Causal Agent of Maize Common Rust.</title>
        <authorList>
            <person name="Rochi L."/>
            <person name="Burguener G."/>
            <person name="Darino M."/>
            <person name="Turjanski A."/>
            <person name="Kreff E."/>
            <person name="Dieguez M.J."/>
            <person name="Sacco F."/>
        </authorList>
    </citation>
    <scope>NUCLEOTIDE SEQUENCE [LARGE SCALE GENOMIC DNA]</scope>
    <source>
        <strain evidence="1 2">RO10H11247</strain>
    </source>
</reference>
<evidence type="ECO:0000313" key="1">
    <source>
        <dbReference type="EMBL" id="KNZ63505.1"/>
    </source>
</evidence>
<protein>
    <submittedName>
        <fullName evidence="1">Uncharacterized protein</fullName>
    </submittedName>
</protein>
<name>A0A0L6VTH3_9BASI</name>